<gene>
    <name evidence="1" type="ORF">Tiger2B_27</name>
</gene>
<accession>A0AAU6NT80</accession>
<name>A0AAU6NT80_9VIRU</name>
<dbReference type="InterPro" id="IPR024342">
    <property type="entry name" value="Phage_T4_Gp28"/>
</dbReference>
<organism evidence="1">
    <name type="scientific">Escherichia phage 121/2022-2B</name>
    <dbReference type="NCBI Taxonomy" id="3103121"/>
    <lineage>
        <taxon>Viruses</taxon>
    </lineage>
</organism>
<dbReference type="Pfam" id="PF11110">
    <property type="entry name" value="Phage_hub_GP28"/>
    <property type="match status" value="1"/>
</dbReference>
<evidence type="ECO:0000313" key="1">
    <source>
        <dbReference type="EMBL" id="WWY65524.1"/>
    </source>
</evidence>
<proteinExistence type="predicted"/>
<dbReference type="EMBL" id="OR958571">
    <property type="protein sequence ID" value="WWY65524.1"/>
    <property type="molecule type" value="Genomic_DNA"/>
</dbReference>
<reference evidence="1" key="1">
    <citation type="submission" date="2023-12" db="EMBL/GenBank/DDBJ databases">
        <title>Characterization of a newly isolated phage infecting antibiotic-resistant Escherichia coli.</title>
        <authorList>
            <person name="Wanecka A."/>
            <person name="Marynowska M."/>
            <person name="Wesolowski W."/>
            <person name="Bloch S."/>
            <person name="Nejman-Falenczyk B."/>
            <person name="Neumann J."/>
            <person name="Krol J."/>
            <person name="Florek M."/>
            <person name="Ulanicki K."/>
            <person name="Napierala A."/>
            <person name="Twardon J."/>
            <person name="Wolska B."/>
            <person name="Porebska J."/>
            <person name="Ziubrzycka A."/>
            <person name="Czeretowicz I."/>
            <person name="Benisz M."/>
        </authorList>
    </citation>
    <scope>NUCLEOTIDE SEQUENCE</scope>
</reference>
<sequence length="191" mass="21848">MQRNWKQSTQLRLKMNLKLILPLKKVVLPISNKEVSIPKMGLKHYNILKDVKGPDENLKLLIDSICPNLSPAEVDFVSIHLLEFNGKIKSRKEIDGYTYDINDVYVCQRLEFQYQGNTFYFRPPGKFEQFLTVSDMLSKCLLKVNDEVKEINFLEMPAFVLKWANDISTTLAIPGPNGPITGIGNIIGLFE</sequence>
<protein>
    <submittedName>
        <fullName evidence="1">Baseplate hub distal subunit</fullName>
    </submittedName>
</protein>